<accession>A0A6I0FGR6</accession>
<evidence type="ECO:0000256" key="3">
    <source>
        <dbReference type="ARBA" id="ARBA00022692"/>
    </source>
</evidence>
<comment type="caution">
    <text evidence="7">The sequence shown here is derived from an EMBL/GenBank/DDBJ whole genome shotgun (WGS) entry which is preliminary data.</text>
</comment>
<organism evidence="7 8">
    <name type="scientific">Alkaliphilus pronyensis</name>
    <dbReference type="NCBI Taxonomy" id="1482732"/>
    <lineage>
        <taxon>Bacteria</taxon>
        <taxon>Bacillati</taxon>
        <taxon>Bacillota</taxon>
        <taxon>Clostridia</taxon>
        <taxon>Peptostreptococcales</taxon>
        <taxon>Natronincolaceae</taxon>
        <taxon>Alkaliphilus</taxon>
    </lineage>
</organism>
<feature type="transmembrane region" description="Helical" evidence="6">
    <location>
        <begin position="12"/>
        <end position="32"/>
    </location>
</feature>
<evidence type="ECO:0000256" key="1">
    <source>
        <dbReference type="ARBA" id="ARBA00004167"/>
    </source>
</evidence>
<sequence length="115" mass="12541">MFSKRLKNRKGFTLIELIVVIAILGILAAIAVPRFADVTSNAQQRANESTIRTIKSAVTMVEAHFATSFDGTESSHIDKLNEFLDQVTVVNGDTPVDDNWAISDDGSTILHPANQ</sequence>
<dbReference type="EMBL" id="WBZC01000010">
    <property type="protein sequence ID" value="KAB3537413.1"/>
    <property type="molecule type" value="Genomic_DNA"/>
</dbReference>
<evidence type="ECO:0000256" key="2">
    <source>
        <dbReference type="ARBA" id="ARBA00022481"/>
    </source>
</evidence>
<evidence type="ECO:0000256" key="6">
    <source>
        <dbReference type="SAM" id="Phobius"/>
    </source>
</evidence>
<keyword evidence="3 6" id="KW-0812">Transmembrane</keyword>
<dbReference type="InterPro" id="IPR045584">
    <property type="entry name" value="Pilin-like"/>
</dbReference>
<dbReference type="PANTHER" id="PTHR30093:SF44">
    <property type="entry name" value="TYPE II SECRETION SYSTEM CORE PROTEIN G"/>
    <property type="match status" value="1"/>
</dbReference>
<dbReference type="Pfam" id="PF07963">
    <property type="entry name" value="N_methyl"/>
    <property type="match status" value="1"/>
</dbReference>
<keyword evidence="5 6" id="KW-0472">Membrane</keyword>
<keyword evidence="4 6" id="KW-1133">Transmembrane helix</keyword>
<dbReference type="InterPro" id="IPR012902">
    <property type="entry name" value="N_methyl_site"/>
</dbReference>
<gene>
    <name evidence="7" type="ORF">F8154_03460</name>
</gene>
<protein>
    <submittedName>
        <fullName evidence="7">Type II secretion system protein</fullName>
    </submittedName>
</protein>
<dbReference type="PANTHER" id="PTHR30093">
    <property type="entry name" value="GENERAL SECRETION PATHWAY PROTEIN G"/>
    <property type="match status" value="1"/>
</dbReference>
<dbReference type="Proteomes" id="UP000432715">
    <property type="component" value="Unassembled WGS sequence"/>
</dbReference>
<dbReference type="AlphaFoldDB" id="A0A6I0FGR6"/>
<dbReference type="GO" id="GO:0016020">
    <property type="term" value="C:membrane"/>
    <property type="evidence" value="ECO:0007669"/>
    <property type="project" value="UniProtKB-SubCell"/>
</dbReference>
<dbReference type="Gene3D" id="3.30.700.10">
    <property type="entry name" value="Glycoprotein, Type 4 Pilin"/>
    <property type="match status" value="1"/>
</dbReference>
<evidence type="ECO:0000256" key="5">
    <source>
        <dbReference type="ARBA" id="ARBA00023136"/>
    </source>
</evidence>
<dbReference type="NCBIfam" id="TIGR02532">
    <property type="entry name" value="IV_pilin_GFxxxE"/>
    <property type="match status" value="1"/>
</dbReference>
<comment type="subcellular location">
    <subcellularLocation>
        <location evidence="1">Membrane</location>
        <topology evidence="1">Single-pass membrane protein</topology>
    </subcellularLocation>
</comment>
<evidence type="ECO:0000313" key="7">
    <source>
        <dbReference type="EMBL" id="KAB3537413.1"/>
    </source>
</evidence>
<dbReference type="SUPFAM" id="SSF54523">
    <property type="entry name" value="Pili subunits"/>
    <property type="match status" value="1"/>
</dbReference>
<keyword evidence="2" id="KW-0488">Methylation</keyword>
<dbReference type="OrthoDB" id="1819208at2"/>
<name>A0A6I0FGR6_9FIRM</name>
<dbReference type="PROSITE" id="PS00409">
    <property type="entry name" value="PROKAR_NTER_METHYL"/>
    <property type="match status" value="1"/>
</dbReference>
<reference evidence="7 8" key="1">
    <citation type="submission" date="2019-10" db="EMBL/GenBank/DDBJ databases">
        <title>Alkaliphilus serpentinus sp. nov. and Alkaliphilus pronyensis sp. nov., two novel anaerobic alkaliphilic species isolated from the serpentinized-hosted hydrothermal field of the Prony Bay (New Caledonia).</title>
        <authorList>
            <person name="Postec A."/>
        </authorList>
    </citation>
    <scope>NUCLEOTIDE SEQUENCE [LARGE SCALE GENOMIC DNA]</scope>
    <source>
        <strain evidence="7 8">LacV</strain>
    </source>
</reference>
<proteinExistence type="predicted"/>
<evidence type="ECO:0000313" key="8">
    <source>
        <dbReference type="Proteomes" id="UP000432715"/>
    </source>
</evidence>
<keyword evidence="8" id="KW-1185">Reference proteome</keyword>
<evidence type="ECO:0000256" key="4">
    <source>
        <dbReference type="ARBA" id="ARBA00022989"/>
    </source>
</evidence>